<dbReference type="Proteomes" id="UP000576209">
    <property type="component" value="Unassembled WGS sequence"/>
</dbReference>
<gene>
    <name evidence="2" type="ORF">GGR28_003706</name>
</gene>
<evidence type="ECO:0000313" key="3">
    <source>
        <dbReference type="Proteomes" id="UP000576209"/>
    </source>
</evidence>
<dbReference type="InterPro" id="IPR013879">
    <property type="entry name" value="DUF1761"/>
</dbReference>
<dbReference type="Pfam" id="PF08570">
    <property type="entry name" value="DUF1761"/>
    <property type="match status" value="1"/>
</dbReference>
<dbReference type="EMBL" id="JACIFF010000012">
    <property type="protein sequence ID" value="MBB4081059.1"/>
    <property type="molecule type" value="Genomic_DNA"/>
</dbReference>
<keyword evidence="1" id="KW-0472">Membrane</keyword>
<keyword evidence="1" id="KW-1133">Transmembrane helix</keyword>
<accession>A0A840EGX6</accession>
<evidence type="ECO:0008006" key="4">
    <source>
        <dbReference type="Google" id="ProtNLM"/>
    </source>
</evidence>
<proteinExistence type="predicted"/>
<comment type="caution">
    <text evidence="2">The sequence shown here is derived from an EMBL/GenBank/DDBJ whole genome shotgun (WGS) entry which is preliminary data.</text>
</comment>
<evidence type="ECO:0000313" key="2">
    <source>
        <dbReference type="EMBL" id="MBB4081059.1"/>
    </source>
</evidence>
<reference evidence="2 3" key="1">
    <citation type="submission" date="2020-08" db="EMBL/GenBank/DDBJ databases">
        <title>Genomic Encyclopedia of Type Strains, Phase IV (KMG-IV): sequencing the most valuable type-strain genomes for metagenomic binning, comparative biology and taxonomic classification.</title>
        <authorList>
            <person name="Goeker M."/>
        </authorList>
    </citation>
    <scope>NUCLEOTIDE SEQUENCE [LARGE SCALE GENOMIC DNA]</scope>
    <source>
        <strain evidence="2 3">DSM 105137</strain>
    </source>
</reference>
<dbReference type="RefSeq" id="WP_183497287.1">
    <property type="nucleotide sequence ID" value="NZ_JACIFF010000012.1"/>
</dbReference>
<sequence>MTQTINRWAILGATVAGMFIGFLFYGLLFNSAWTQAVGLTTEDDVNFLKYGESVALDPVTPMLINAFVMAAYAVFLWWLTDHTGHATLAGGATLGAMIGLLVAASHGVGNLFAFEPAMLTVIDGLYHIVLFTVIGAIVGRWHNIPVR</sequence>
<evidence type="ECO:0000256" key="1">
    <source>
        <dbReference type="SAM" id="Phobius"/>
    </source>
</evidence>
<feature type="transmembrane region" description="Helical" evidence="1">
    <location>
        <begin position="124"/>
        <end position="141"/>
    </location>
</feature>
<dbReference type="AlphaFoldDB" id="A0A840EGX6"/>
<keyword evidence="1" id="KW-0812">Transmembrane</keyword>
<feature type="transmembrane region" description="Helical" evidence="1">
    <location>
        <begin position="86"/>
        <end position="104"/>
    </location>
</feature>
<feature type="transmembrane region" description="Helical" evidence="1">
    <location>
        <begin position="59"/>
        <end position="79"/>
    </location>
</feature>
<name>A0A840EGX6_9BACT</name>
<feature type="transmembrane region" description="Helical" evidence="1">
    <location>
        <begin position="7"/>
        <end position="28"/>
    </location>
</feature>
<organism evidence="2 3">
    <name type="scientific">Neolewinella aquimaris</name>
    <dbReference type="NCBI Taxonomy" id="1835722"/>
    <lineage>
        <taxon>Bacteria</taxon>
        <taxon>Pseudomonadati</taxon>
        <taxon>Bacteroidota</taxon>
        <taxon>Saprospiria</taxon>
        <taxon>Saprospirales</taxon>
        <taxon>Lewinellaceae</taxon>
        <taxon>Neolewinella</taxon>
    </lineage>
</organism>
<protein>
    <recommendedName>
        <fullName evidence="4">DUF1761 domain-containing protein</fullName>
    </recommendedName>
</protein>
<keyword evidence="3" id="KW-1185">Reference proteome</keyword>